<dbReference type="Proteomes" id="UP000189941">
    <property type="component" value="Unassembled WGS sequence"/>
</dbReference>
<feature type="transmembrane region" description="Helical" evidence="1">
    <location>
        <begin position="7"/>
        <end position="25"/>
    </location>
</feature>
<evidence type="ECO:0000313" key="4">
    <source>
        <dbReference type="Proteomes" id="UP000189941"/>
    </source>
</evidence>
<sequence length="248" mass="28849">MRKWLKKYIWVFVAISLALVAFDLFSNIRNFLFFIGAIALMVGSFFIPVGIKRNILFFLGLFILSNVLIDSYAFLGFMLIVLLLLAIFQTKEGNEIIWFRESYIYPFKNNKAYVGVKVVRPQIEQRSLVYKKSIVKQYEEKEIFEWDDINIVALGGDSIIDLGRTILPEGENVVVIRKLFGRTRVIVPHEIALKMNISLINGRVIYEQDEFSLLNDSFLWESPDYQKNNRKLKIMISSVFGDVEVIRL</sequence>
<dbReference type="InterPro" id="IPR024425">
    <property type="entry name" value="LiaF-like_C"/>
</dbReference>
<dbReference type="GO" id="GO:0016020">
    <property type="term" value="C:membrane"/>
    <property type="evidence" value="ECO:0007669"/>
    <property type="project" value="InterPro"/>
</dbReference>
<feature type="domain" description="Cell wall-active antibiotics response LiaF-like C-terminal" evidence="2">
    <location>
        <begin position="137"/>
        <end position="245"/>
    </location>
</feature>
<dbReference type="InterPro" id="IPR016975">
    <property type="entry name" value="Cell_wall_LiaF"/>
</dbReference>
<protein>
    <submittedName>
        <fullName evidence="3">Predicted membrane protein</fullName>
    </submittedName>
</protein>
<evidence type="ECO:0000313" key="3">
    <source>
        <dbReference type="EMBL" id="SJZ36235.1"/>
    </source>
</evidence>
<feature type="transmembrane region" description="Helical" evidence="1">
    <location>
        <begin position="56"/>
        <end position="88"/>
    </location>
</feature>
<dbReference type="OrthoDB" id="2351415at2"/>
<dbReference type="RefSeq" id="WP_078755342.1">
    <property type="nucleotide sequence ID" value="NZ_FUWO01000003.1"/>
</dbReference>
<evidence type="ECO:0000259" key="2">
    <source>
        <dbReference type="Pfam" id="PF09922"/>
    </source>
</evidence>
<name>A0A1T4K1R3_9LACT</name>
<dbReference type="STRING" id="1121925.SAMN02746011_00512"/>
<keyword evidence="4" id="KW-1185">Reference proteome</keyword>
<evidence type="ECO:0000256" key="1">
    <source>
        <dbReference type="SAM" id="Phobius"/>
    </source>
</evidence>
<dbReference type="AlphaFoldDB" id="A0A1T4K1R3"/>
<keyword evidence="1" id="KW-0812">Transmembrane</keyword>
<dbReference type="Pfam" id="PF09922">
    <property type="entry name" value="LiaF-like_C"/>
    <property type="match status" value="1"/>
</dbReference>
<reference evidence="4" key="1">
    <citation type="submission" date="2017-02" db="EMBL/GenBank/DDBJ databases">
        <authorList>
            <person name="Varghese N."/>
            <person name="Submissions S."/>
        </authorList>
    </citation>
    <scope>NUCLEOTIDE SEQUENCE [LARGE SCALE GENOMIC DNA]</scope>
    <source>
        <strain evidence="4">DSM 15739</strain>
    </source>
</reference>
<dbReference type="EMBL" id="FUWO01000003">
    <property type="protein sequence ID" value="SJZ36235.1"/>
    <property type="molecule type" value="Genomic_DNA"/>
</dbReference>
<keyword evidence="1" id="KW-0472">Membrane</keyword>
<dbReference type="InterPro" id="IPR047793">
    <property type="entry name" value="LiaF_C"/>
</dbReference>
<dbReference type="PIRSF" id="PIRSF031509">
    <property type="entry name" value="Cell_wall_LiaF/YvqF"/>
    <property type="match status" value="1"/>
</dbReference>
<proteinExistence type="predicted"/>
<feature type="transmembrane region" description="Helical" evidence="1">
    <location>
        <begin position="31"/>
        <end position="49"/>
    </location>
</feature>
<dbReference type="NCBIfam" id="NF040535">
    <property type="entry name" value="LiaF_C_term"/>
    <property type="match status" value="1"/>
</dbReference>
<organism evidence="3 4">
    <name type="scientific">Globicatella sulfidifaciens DSM 15739</name>
    <dbReference type="NCBI Taxonomy" id="1121925"/>
    <lineage>
        <taxon>Bacteria</taxon>
        <taxon>Bacillati</taxon>
        <taxon>Bacillota</taxon>
        <taxon>Bacilli</taxon>
        <taxon>Lactobacillales</taxon>
        <taxon>Aerococcaceae</taxon>
        <taxon>Globicatella</taxon>
    </lineage>
</organism>
<keyword evidence="1" id="KW-1133">Transmembrane helix</keyword>
<accession>A0A1T4K1R3</accession>
<gene>
    <name evidence="3" type="ORF">SAMN02746011_00512</name>
</gene>